<feature type="transmembrane region" description="Helical" evidence="1">
    <location>
        <begin position="142"/>
        <end position="160"/>
    </location>
</feature>
<feature type="transmembrane region" description="Helical" evidence="1">
    <location>
        <begin position="7"/>
        <end position="28"/>
    </location>
</feature>
<dbReference type="EMBL" id="FQZL01000050">
    <property type="protein sequence ID" value="SHJ87578.1"/>
    <property type="molecule type" value="Genomic_DNA"/>
</dbReference>
<accession>A0A1M6MVQ6</accession>
<keyword evidence="1" id="KW-1133">Transmembrane helix</keyword>
<feature type="transmembrane region" description="Helical" evidence="1">
    <location>
        <begin position="34"/>
        <end position="52"/>
    </location>
</feature>
<keyword evidence="1" id="KW-0472">Membrane</keyword>
<keyword evidence="3" id="KW-1185">Reference proteome</keyword>
<dbReference type="AlphaFoldDB" id="A0A1M6MVQ6"/>
<feature type="transmembrane region" description="Helical" evidence="1">
    <location>
        <begin position="73"/>
        <end position="92"/>
    </location>
</feature>
<evidence type="ECO:0000313" key="2">
    <source>
        <dbReference type="EMBL" id="SHJ87578.1"/>
    </source>
</evidence>
<proteinExistence type="predicted"/>
<feature type="transmembrane region" description="Helical" evidence="1">
    <location>
        <begin position="167"/>
        <end position="187"/>
    </location>
</feature>
<gene>
    <name evidence="2" type="ORF">SAMN02745751_03608</name>
</gene>
<dbReference type="STRING" id="1121476.SAMN02745751_03608"/>
<feature type="transmembrane region" description="Helical" evidence="1">
    <location>
        <begin position="120"/>
        <end position="136"/>
    </location>
</feature>
<feature type="transmembrane region" description="Helical" evidence="1">
    <location>
        <begin position="269"/>
        <end position="291"/>
    </location>
</feature>
<keyword evidence="1" id="KW-0812">Transmembrane</keyword>
<organism evidence="2 3">
    <name type="scientific">Dethiosulfatibacter aminovorans DSM 17477</name>
    <dbReference type="NCBI Taxonomy" id="1121476"/>
    <lineage>
        <taxon>Bacteria</taxon>
        <taxon>Bacillati</taxon>
        <taxon>Bacillota</taxon>
        <taxon>Tissierellia</taxon>
        <taxon>Dethiosulfatibacter</taxon>
    </lineage>
</organism>
<sequence length="329" mass="35221">MNYKVSIISFGIFSALAVKLALFSTAMAFRWEHWGASILKTIALLFLVYEVIHECRKNLILEKDKINDIVYERSYYSVVTAVLAGAIITFFMSNELNLGPVVASSVVGLVGAMASKKYEIPIYCGSFVGMSSVVMYGDYQSLLFSAIISGIIFLIAGSVFSGFGGKLGVIAFGGTMAYSIITGKAYVVEPFPTESINSLIALYIIIGAVAAYIIHHRSRLSAVESSAVTGLIGGLLLPMVYGQSGELLAIVLFCGSFIGMSSRDRLNSLSHVILSGAMAAMFFIYTQNIFIGLGGKLGAIAFVSILSINGAIKIYDSQKNKTGEKSMVA</sequence>
<evidence type="ECO:0000313" key="3">
    <source>
        <dbReference type="Proteomes" id="UP000184052"/>
    </source>
</evidence>
<dbReference type="OrthoDB" id="2111878at2"/>
<dbReference type="Proteomes" id="UP000184052">
    <property type="component" value="Unassembled WGS sequence"/>
</dbReference>
<dbReference type="RefSeq" id="WP_073051041.1">
    <property type="nucleotide sequence ID" value="NZ_FQZL01000050.1"/>
</dbReference>
<name>A0A1M6MVQ6_9FIRM</name>
<evidence type="ECO:0000256" key="1">
    <source>
        <dbReference type="SAM" id="Phobius"/>
    </source>
</evidence>
<feature type="transmembrane region" description="Helical" evidence="1">
    <location>
        <begin position="199"/>
        <end position="215"/>
    </location>
</feature>
<reference evidence="2 3" key="1">
    <citation type="submission" date="2016-11" db="EMBL/GenBank/DDBJ databases">
        <authorList>
            <person name="Jaros S."/>
            <person name="Januszkiewicz K."/>
            <person name="Wedrychowicz H."/>
        </authorList>
    </citation>
    <scope>NUCLEOTIDE SEQUENCE [LARGE SCALE GENOMIC DNA]</scope>
    <source>
        <strain evidence="2 3">DSM 17477</strain>
    </source>
</reference>
<protein>
    <submittedName>
        <fullName evidence="2">Uncharacterized protein</fullName>
    </submittedName>
</protein>
<feature type="transmembrane region" description="Helical" evidence="1">
    <location>
        <begin position="297"/>
        <end position="315"/>
    </location>
</feature>